<protein>
    <submittedName>
        <fullName evidence="2">Uncharacterized protein</fullName>
    </submittedName>
</protein>
<evidence type="ECO:0000256" key="1">
    <source>
        <dbReference type="SAM" id="MobiDB-lite"/>
    </source>
</evidence>
<dbReference type="Gene3D" id="3.30.1360.120">
    <property type="entry name" value="Probable tRNA modification gtpase trme, domain 1"/>
    <property type="match status" value="1"/>
</dbReference>
<reference evidence="2 3" key="1">
    <citation type="submission" date="2011-10" db="EMBL/GenBank/DDBJ databases">
        <authorList>
            <person name="Genoscope - CEA"/>
        </authorList>
    </citation>
    <scope>NUCLEOTIDE SEQUENCE [LARGE SCALE GENOMIC DNA]</scope>
    <source>
        <strain evidence="2 3">RCC 1105</strain>
    </source>
</reference>
<organism evidence="2 3">
    <name type="scientific">Bathycoccus prasinos</name>
    <dbReference type="NCBI Taxonomy" id="41875"/>
    <lineage>
        <taxon>Eukaryota</taxon>
        <taxon>Viridiplantae</taxon>
        <taxon>Chlorophyta</taxon>
        <taxon>Mamiellophyceae</taxon>
        <taxon>Mamiellales</taxon>
        <taxon>Bathycoccaceae</taxon>
        <taxon>Bathycoccus</taxon>
    </lineage>
</organism>
<dbReference type="OrthoDB" id="498202at2759"/>
<dbReference type="EMBL" id="FO082267">
    <property type="protein sequence ID" value="CCO19065.1"/>
    <property type="molecule type" value="Genomic_DNA"/>
</dbReference>
<dbReference type="KEGG" id="bpg:Bathy12g03220"/>
<feature type="region of interest" description="Disordered" evidence="1">
    <location>
        <begin position="52"/>
        <end position="81"/>
    </location>
</feature>
<dbReference type="Proteomes" id="UP000198341">
    <property type="component" value="Chromosome 12"/>
</dbReference>
<accession>K8F2M4</accession>
<evidence type="ECO:0000313" key="2">
    <source>
        <dbReference type="EMBL" id="CCO19065.1"/>
    </source>
</evidence>
<gene>
    <name evidence="2" type="ordered locus">Bathy12g03220</name>
</gene>
<dbReference type="eggNOG" id="KOG2770">
    <property type="taxonomic scope" value="Eukaryota"/>
</dbReference>
<name>K8F2M4_9CHLO</name>
<dbReference type="SUPFAM" id="SSF103025">
    <property type="entry name" value="Folate-binding domain"/>
    <property type="match status" value="1"/>
</dbReference>
<proteinExistence type="predicted"/>
<evidence type="ECO:0000313" key="3">
    <source>
        <dbReference type="Proteomes" id="UP000198341"/>
    </source>
</evidence>
<dbReference type="InterPro" id="IPR027266">
    <property type="entry name" value="TrmE/GcvT-like"/>
</dbReference>
<dbReference type="STRING" id="41875.K8F2M4"/>
<keyword evidence="3" id="KW-1185">Reference proteome</keyword>
<sequence>MTTNALPKRCLGCCVPSNCDASFLRKRRHRLTVNNIFPAPFSSSSSRAAKAKATKAEKVFSTTTTTRRRRRRNSERRSVNNEDDPLLSFAAQLEPPKVDLDLESLQEDLGAVVDENGFVLRYGEEIEEEVKILRNECAIIDRSEWGIFRVASGAEGDMVKFLETLSLSSEKLSMEEIGSIQPGTGKRVNGKLDIYAQESGAFLVIASREDVKENRVETIAKECKMSEVMNLASRCVLLTACGPKTLEVLKPTGLAMVLEAGKEYENAHAVFGFENRPVVCCKTNEFVGECGEESAMNFVVDEGVAGQVWAAIIKAGAFPVGTEALDAILQ</sequence>
<dbReference type="AlphaFoldDB" id="K8F2M4"/>
<dbReference type="RefSeq" id="XP_007509950.1">
    <property type="nucleotide sequence ID" value="XM_007509888.1"/>
</dbReference>
<dbReference type="GeneID" id="19012528"/>